<dbReference type="KEGG" id="dfa:DFA_11113"/>
<proteinExistence type="predicted"/>
<dbReference type="Proteomes" id="UP000007797">
    <property type="component" value="Unassembled WGS sequence"/>
</dbReference>
<dbReference type="EMBL" id="GL883029">
    <property type="protein sequence ID" value="EGG13352.1"/>
    <property type="molecule type" value="Genomic_DNA"/>
</dbReference>
<name>F4QEZ3_CACFS</name>
<evidence type="ECO:0000313" key="2">
    <source>
        <dbReference type="Proteomes" id="UP000007797"/>
    </source>
</evidence>
<reference evidence="2" key="1">
    <citation type="journal article" date="2011" name="Genome Res.">
        <title>Phylogeny-wide analysis of social amoeba genomes highlights ancient origins for complex intercellular communication.</title>
        <authorList>
            <person name="Heidel A.J."/>
            <person name="Lawal H.M."/>
            <person name="Felder M."/>
            <person name="Schilde C."/>
            <person name="Helps N.R."/>
            <person name="Tunggal B."/>
            <person name="Rivero F."/>
            <person name="John U."/>
            <person name="Schleicher M."/>
            <person name="Eichinger L."/>
            <person name="Platzer M."/>
            <person name="Noegel A.A."/>
            <person name="Schaap P."/>
            <person name="Gloeckner G."/>
        </authorList>
    </citation>
    <scope>NUCLEOTIDE SEQUENCE [LARGE SCALE GENOMIC DNA]</scope>
    <source>
        <strain evidence="2">SH3</strain>
    </source>
</reference>
<gene>
    <name evidence="1" type="ORF">DFA_11113</name>
</gene>
<dbReference type="GeneID" id="14866235"/>
<protein>
    <submittedName>
        <fullName evidence="1">Uncharacterized protein</fullName>
    </submittedName>
</protein>
<dbReference type="RefSeq" id="XP_004350056.1">
    <property type="nucleotide sequence ID" value="XM_004350006.1"/>
</dbReference>
<keyword evidence="2" id="KW-1185">Reference proteome</keyword>
<organism evidence="1 2">
    <name type="scientific">Cavenderia fasciculata</name>
    <name type="common">Slime mold</name>
    <name type="synonym">Dictyostelium fasciculatum</name>
    <dbReference type="NCBI Taxonomy" id="261658"/>
    <lineage>
        <taxon>Eukaryota</taxon>
        <taxon>Amoebozoa</taxon>
        <taxon>Evosea</taxon>
        <taxon>Eumycetozoa</taxon>
        <taxon>Dictyostelia</taxon>
        <taxon>Acytosteliales</taxon>
        <taxon>Cavenderiaceae</taxon>
        <taxon>Cavenderia</taxon>
    </lineage>
</organism>
<sequence length="69" mass="7914">MLKKENSSFMMSLLFLLIIVIAYAILDIYIDKGEKTSHLAEKKELQHWAWVILTNLVDVAIQPNNPIST</sequence>
<dbReference type="AlphaFoldDB" id="F4QEZ3"/>
<accession>F4QEZ3</accession>
<evidence type="ECO:0000313" key="1">
    <source>
        <dbReference type="EMBL" id="EGG13352.1"/>
    </source>
</evidence>